<dbReference type="EC" id="2.1.1.193" evidence="10"/>
<evidence type="ECO:0000256" key="1">
    <source>
        <dbReference type="ARBA" id="ARBA00004496"/>
    </source>
</evidence>
<dbReference type="Proteomes" id="UP001501565">
    <property type="component" value="Unassembled WGS sequence"/>
</dbReference>
<keyword evidence="13" id="KW-1185">Reference proteome</keyword>
<dbReference type="EMBL" id="BAABBN010000004">
    <property type="protein sequence ID" value="GAA3912530.1"/>
    <property type="molecule type" value="Genomic_DNA"/>
</dbReference>
<evidence type="ECO:0000256" key="2">
    <source>
        <dbReference type="ARBA" id="ARBA00005528"/>
    </source>
</evidence>
<feature type="domain" description="Ribosomal RNA small subunit methyltransferase E methyltransferase" evidence="11">
    <location>
        <begin position="73"/>
        <end position="223"/>
    </location>
</feature>
<evidence type="ECO:0000256" key="3">
    <source>
        <dbReference type="ARBA" id="ARBA00022490"/>
    </source>
</evidence>
<evidence type="ECO:0000313" key="12">
    <source>
        <dbReference type="EMBL" id="GAA3912530.1"/>
    </source>
</evidence>
<comment type="subcellular location">
    <subcellularLocation>
        <location evidence="1 10">Cytoplasm</location>
    </subcellularLocation>
</comment>
<keyword evidence="3 10" id="KW-0963">Cytoplasm</keyword>
<name>A0ABP7M122_9GAMM</name>
<dbReference type="NCBIfam" id="TIGR00046">
    <property type="entry name" value="RsmE family RNA methyltransferase"/>
    <property type="match status" value="1"/>
</dbReference>
<evidence type="ECO:0000259" key="11">
    <source>
        <dbReference type="Pfam" id="PF04452"/>
    </source>
</evidence>
<keyword evidence="6 10" id="KW-0808">Transferase</keyword>
<dbReference type="RefSeq" id="WP_344794969.1">
    <property type="nucleotide sequence ID" value="NZ_BAABBN010000004.1"/>
</dbReference>
<dbReference type="PANTHER" id="PTHR30027:SF3">
    <property type="entry name" value="16S RRNA (URACIL(1498)-N(3))-METHYLTRANSFERASE"/>
    <property type="match status" value="1"/>
</dbReference>
<sequence>MNIILVTPDDFIGEQTVRFDDQRAKHIKDVHQAEPGRRLKVGLMNGLMGMGEVIEAEDSGVVLELLLDRHPPQKLPLTVVLALPRPKMLRRIIQSLSSLGVRELVLINSYRVEKSYWQSPFLNQLDDYVRLGLEQCVDTVPMQITLEKRFKPFVEDRLEALSENSLKLVAHPYVDRVCPRNVEQATTLVIGPEGGFIDYEVDKLAAVGFEPVSLGDRIQKVETVLPQLIGRLF</sequence>
<evidence type="ECO:0000313" key="13">
    <source>
        <dbReference type="Proteomes" id="UP001501565"/>
    </source>
</evidence>
<dbReference type="CDD" id="cd18084">
    <property type="entry name" value="RsmE-like"/>
    <property type="match status" value="1"/>
</dbReference>
<keyword evidence="7 10" id="KW-0949">S-adenosyl-L-methionine</keyword>
<dbReference type="NCBIfam" id="NF008700">
    <property type="entry name" value="PRK11713.5-4"/>
    <property type="match status" value="1"/>
</dbReference>
<keyword evidence="5 10" id="KW-0489">Methyltransferase</keyword>
<dbReference type="InterPro" id="IPR029028">
    <property type="entry name" value="Alpha/beta_knot_MTases"/>
</dbReference>
<organism evidence="12 13">
    <name type="scientific">Litoribacillus peritrichatus</name>
    <dbReference type="NCBI Taxonomy" id="718191"/>
    <lineage>
        <taxon>Bacteria</taxon>
        <taxon>Pseudomonadati</taxon>
        <taxon>Pseudomonadota</taxon>
        <taxon>Gammaproteobacteria</taxon>
        <taxon>Oceanospirillales</taxon>
        <taxon>Oceanospirillaceae</taxon>
        <taxon>Litoribacillus</taxon>
    </lineage>
</organism>
<accession>A0ABP7M122</accession>
<protein>
    <recommendedName>
        <fullName evidence="10">Ribosomal RNA small subunit methyltransferase E</fullName>
        <ecNumber evidence="10">2.1.1.193</ecNumber>
    </recommendedName>
</protein>
<evidence type="ECO:0000256" key="4">
    <source>
        <dbReference type="ARBA" id="ARBA00022552"/>
    </source>
</evidence>
<dbReference type="SUPFAM" id="SSF75217">
    <property type="entry name" value="alpha/beta knot"/>
    <property type="match status" value="1"/>
</dbReference>
<evidence type="ECO:0000256" key="6">
    <source>
        <dbReference type="ARBA" id="ARBA00022679"/>
    </source>
</evidence>
<comment type="caution">
    <text evidence="12">The sequence shown here is derived from an EMBL/GenBank/DDBJ whole genome shotgun (WGS) entry which is preliminary data.</text>
</comment>
<evidence type="ECO:0000256" key="5">
    <source>
        <dbReference type="ARBA" id="ARBA00022603"/>
    </source>
</evidence>
<keyword evidence="4 10" id="KW-0698">rRNA processing</keyword>
<proteinExistence type="inferred from homology"/>
<evidence type="ECO:0000256" key="7">
    <source>
        <dbReference type="ARBA" id="ARBA00022691"/>
    </source>
</evidence>
<dbReference type="PIRSF" id="PIRSF015601">
    <property type="entry name" value="MTase_slr0722"/>
    <property type="match status" value="1"/>
</dbReference>
<reference evidence="13" key="1">
    <citation type="journal article" date="2019" name="Int. J. Syst. Evol. Microbiol.">
        <title>The Global Catalogue of Microorganisms (GCM) 10K type strain sequencing project: providing services to taxonomists for standard genome sequencing and annotation.</title>
        <authorList>
            <consortium name="The Broad Institute Genomics Platform"/>
            <consortium name="The Broad Institute Genome Sequencing Center for Infectious Disease"/>
            <person name="Wu L."/>
            <person name="Ma J."/>
        </authorList>
    </citation>
    <scope>NUCLEOTIDE SEQUENCE [LARGE SCALE GENOMIC DNA]</scope>
    <source>
        <strain evidence="13">JCM 17551</strain>
    </source>
</reference>
<dbReference type="InterPro" id="IPR006700">
    <property type="entry name" value="RsmE"/>
</dbReference>
<evidence type="ECO:0000256" key="8">
    <source>
        <dbReference type="ARBA" id="ARBA00025699"/>
    </source>
</evidence>
<comment type="catalytic activity">
    <reaction evidence="9 10">
        <text>uridine(1498) in 16S rRNA + S-adenosyl-L-methionine = N(3)-methyluridine(1498) in 16S rRNA + S-adenosyl-L-homocysteine + H(+)</text>
        <dbReference type="Rhea" id="RHEA:42920"/>
        <dbReference type="Rhea" id="RHEA-COMP:10283"/>
        <dbReference type="Rhea" id="RHEA-COMP:10284"/>
        <dbReference type="ChEBI" id="CHEBI:15378"/>
        <dbReference type="ChEBI" id="CHEBI:57856"/>
        <dbReference type="ChEBI" id="CHEBI:59789"/>
        <dbReference type="ChEBI" id="CHEBI:65315"/>
        <dbReference type="ChEBI" id="CHEBI:74502"/>
        <dbReference type="EC" id="2.1.1.193"/>
    </reaction>
</comment>
<dbReference type="InterPro" id="IPR029026">
    <property type="entry name" value="tRNA_m1G_MTases_N"/>
</dbReference>
<comment type="function">
    <text evidence="8 10">Specifically methylates the N3 position of the uracil ring of uridine 1498 (m3U1498) in 16S rRNA. Acts on the fully assembled 30S ribosomal subunit.</text>
</comment>
<gene>
    <name evidence="12" type="ORF">GCM10022277_04090</name>
</gene>
<dbReference type="InterPro" id="IPR046886">
    <property type="entry name" value="RsmE_MTase_dom"/>
</dbReference>
<evidence type="ECO:0000256" key="9">
    <source>
        <dbReference type="ARBA" id="ARBA00047944"/>
    </source>
</evidence>
<evidence type="ECO:0000256" key="10">
    <source>
        <dbReference type="PIRNR" id="PIRNR015601"/>
    </source>
</evidence>
<comment type="similarity">
    <text evidence="2 10">Belongs to the RNA methyltransferase RsmE family.</text>
</comment>
<dbReference type="PANTHER" id="PTHR30027">
    <property type="entry name" value="RIBOSOMAL RNA SMALL SUBUNIT METHYLTRANSFERASE E"/>
    <property type="match status" value="1"/>
</dbReference>
<dbReference type="Gene3D" id="3.40.1280.10">
    <property type="match status" value="1"/>
</dbReference>
<dbReference type="Pfam" id="PF04452">
    <property type="entry name" value="Methyltrans_RNA"/>
    <property type="match status" value="1"/>
</dbReference>